<proteinExistence type="predicted"/>
<evidence type="ECO:0000313" key="2">
    <source>
        <dbReference type="EMBL" id="KAJ4455638.1"/>
    </source>
</evidence>
<evidence type="ECO:0000313" key="3">
    <source>
        <dbReference type="Proteomes" id="UP001141327"/>
    </source>
</evidence>
<dbReference type="PANTHER" id="PTHR16897">
    <property type="entry name" value="OS10G0105400 PROTEIN"/>
    <property type="match status" value="1"/>
</dbReference>
<organism evidence="2 3">
    <name type="scientific">Paratrimastix pyriformis</name>
    <dbReference type="NCBI Taxonomy" id="342808"/>
    <lineage>
        <taxon>Eukaryota</taxon>
        <taxon>Metamonada</taxon>
        <taxon>Preaxostyla</taxon>
        <taxon>Paratrimastigidae</taxon>
        <taxon>Paratrimastix</taxon>
    </lineage>
</organism>
<feature type="compositionally biased region" description="Pro residues" evidence="1">
    <location>
        <begin position="168"/>
        <end position="178"/>
    </location>
</feature>
<sequence>MVVILLRVASWIDLTGRGFVPPTQVVTLVSAPSLTAPEAPTANPPPEKPSGPGGMEGARDADDPGSNPGTGADFSSPSDEGKEPSADGSPGHLLQDSGAQETPLGLLETDDHPPPGLRRGVPEVGAAPGPTHLTQVASSPSARARGPASQSRSRLRQIPGWAAHPAHHPPPSTPPSTPIHPIHTPIQPRPTPASTHGAIPLSTTPHGCGHVAAVETRKPKELDRKVSTLQKVVIQGLRAKRQSMTVKQLLTAAARSEDPEPPRRLRAPPKESLPTKPGHLPGVYNSDSRSCAYAAMIHALAAVRMAAPGATETLLAGSEALDHIGRAVAQAMDPTPCRVQGERLPGLHVILQPLNETVQGFVKDNVASLVLKPLTDFQNFMIKFVAEDMGLEQLRSWILEMKDKAIDFINSGLDKLTSMVTGLSSPLSPLGTGLISSVRCSASCGILGGAAGENDLDPRHYQLRVAFGRRELTRLRGVLATVRTQVALYRELAANKVTQALTYLPAVSLDLQKSCYTLHQLVAAGVLAGGTTNSTVAANPATRSPSYMQPVDEVLAPVREKLTDLATLAGTFGPEVEEHLITPLTAGLKVVDEYRLNFTTVLRPALKTFLSSLNNLGPVSDVLEVLADPMKALDGIHAHPRLHLHLAVGKVKEIFEVVKGYAHLDSVSQVIGVINGVVGSSDKAKDELPKMIKGFLQSTGLGNFLKPLQPIFKSFSDVVRGATMSFLEFLEMIISKIKSAFSWLEFGNETPALAPYSQLAHCSSEVCLHPNKRSMDLDHDVLFLIKYLHFADLGRADGPQRGHARTSTWCRTSKADGGRLRVHPQRDGHLAVYSADDFWAARARGVAPEHITARAIHRLDISPGGSLALDNLDPSKPYLWAADAHEAGHSDSPAHHGPVDVRSRPLYSPALAPPSIGWMCGYQLNLDGSLKSTETYTYDGAAMLKPQKAHFIGTDVRGIGFVKQLGFSYVVLTRCFIRPGRCTLQFHNFTFEKTTARLPNGASIAGAGVFSKGSNMQSVGVPSGAEGMTVLPDGEDILIAFSSSCNDNYQTIKWSAGDNEDRLWIARVPILRSVKPTITANKIKLQIGTKIYFDAPAVPSDFKNDDQKLPGARDKPAAEKVSTKKEPKVFFKKEITFNIMGIPCFIGIEVSGAFKVGLKLDLNCQELTIAASVIPTMAFALAIEGGVELGFMKVGVGIKCTIMETSLIPEASVRFFMLPPSVCLKLDVEFIPLSVELYFFAIKICLNCDFWTFGMECWNEFCGKIQIPIFSFSLPKFTFNIFTICIPLLPAKGPGPGQLSASQTAEHTISAKWAFGDQDPQKGGNQRIKIHHYELCVGSTPGAEDLCKCTDMGTETSGTLDKRALPLTPMGSVVYATAVGVSMTKGRDRVTVPVLASDHIPQLDASMGWHYPKYFASLDTIEVRPAATAAPLLGQPDAFCPPPPSPARHFLGPLLTPSDILCFWWWAGVPVAGPDHQAGLAEDRHPAREGRPGQREALAGATRVVFDQLALAHGATYYLTMDHFTGYSVENYQMLPIKVDMTPPHIATAEGLPTETNKWYSTELLFRTHWTELAEPESEFKDRPTHPSFEVQVFAEFEGERILDMDHYPVVWPASGFWIGVPERSLPSGAVVHSQVLVRNWHDLVGESISPGQIYDPEPPVVRALLLLRLPTDLGEGEYDAQAQYSTDTLSTHFCVWDNQTGIEDISGGPEAGSHHICRTVTWEGLSLNVSAFYYVFLQAVNTQYPATWYGFQDNYFLKGDDLGLGTSCQEADVSPMTDVGTAYTATIQGLELEHARTYYAIVTAEDYMGNRVTSCSDGLLVDLTPPDCNATGLHFRAPDYDPADLAQGGLAHWTQASTEAVELEWNPCVDNETGVTRYELALGTVPMGTDVAPFTYQGNASTSWGGLYGLALEHGGRYYATLRSTNGVGLTTFRVLEIPVLVDTIAPVVSQVAFQMVPGDARARVAITPGTRDELTFFQSRESEVRLTWRIAEMESRVAAVRVLLGPRCDTFAGSFLTAAMEGPRDHQPVADYRPVNHTELVATNHTFTADMRLALSEPAVPGMRIFATVCVRSTVGCTCTPVPMLADATPPQEGLVMLGLEGRYMDYLPTARFVPVYWTRAVDLESGITEHRIELLTDSGAGAWARKLEWDRMEVDEPARLAALQNCSACCSASCGDALPAGSDPAVCANATAMAACPACECFSPEVVASAVWQSTAASDAYFFAGLNLADGYYRVRLTSTNPLLQSTTILAAWPVLVDTTPPTNGTVHLLPLGALSGGRDLRPPAANLTMWVRQPAALLKWTGVGDPESGLATVEIGLHEVSRERWGEQLEEAKSWNASSFQPTAWNYTRLGPDISAHALSGSCYIWVLRAINNAEMSSLSTSPVWCVDYTNPIVEMVTPDQGVPTVWQTNATGCAVALTVRAPYSGLAFVRVGLGTNPGLADVAPLDLVGDLSADLRQPTLAVAQPEQTFLFEMTPGTPYYPVVLAQSWAGATTLTVGSPFSGMLWAEAGICAVASAEQPGEADPLTGDLLAARRLGLAAQPAGAWSPELTGGWRMVWNSTSDASALQYAASWTDVPMSALQAVYLHVRCTNRAGLRSVAVAAVRVDATAPELVEAECGFGPTPARAIQCAADLGANDGSVRHFKSLIRSVQQAPASLWNKLQRPWPTHWNCSDPESGLDRVTLTAWYGPEGNRTVVGSDTQGLAMSAVLGDLIPAVRRADGTLHAQVECANPTGLSTRGPVMDLVVDSQPAPVLELQWRDADLVAAAHAAGSPVAAQQNLTHLCFTATFSRTTGCPPLAADSLWYLGTAPLAQDLLAAQPFPDRWLLQAFAGQRPVHCLTIPEAALQQGVARFYLTARVARGRPFGPLTAASLALTVDRTPVVIAAAPDARLLSSGLASSVQLSLGTQPGLADVVEWTEVLAAVEAGSRIVELPVALTLFDARADGALDFYPAIRVRNSAGLTSARNDSEPRQLRARRAGLVFEGTDERRAGLAYQASTEQLFAGWAGFQNNQWAVDYYQVALGTAAGLDDVVAWFNYSRADTVTFSGLSLAHGGRYHASVRAVFADPAQTVLEASGAGILVDTTPPVLANYTYTYPAALSTRRLTGVTVVASDPECVTQSCTTTTRCAVELVASNSTQCDGDADPEWDGTNSTALLLCANETASCLTNGTDCLNATLCANLTATATATAASCANVTTWVNVTVCRPQTTCGAPQQVDLTLHWALGAQPGQTNVMALQPLGPVSPLLDLPDEGVPLYPTFCARNGAGLTSCVSPTAPIWFDPLPPAEGRVVVVRSATACKLVRLTVAMGTQPGLDDLLAAAPVDPAHAVASLEDARQPLLLQPNLGALPAVASCYVTVEATNGVGLSRTVESGPLLVLPATLGATAQPRGLTLTLSAAPGPLEPLLLAEASTPCAQCQYRVVLLVLNASQPTVLFDGLQPAFARANGTTLAANTATRIPVAGLLADGQRYAARVRLLDASGRAGAAVDTVATPLLLDLSAPVCSLFTVGLEGFLPGARYIGSAAAVSVRIEAADPHSGVAKVALALGSTDGDTDLLPWRDLSAATSLAALPAPQYAASASVAAALSHQQIVWPMVVITNGKGLTTLVRAGPHLVDLTPPKAARIGELRATPRNLTGSVEVMPDPESRVALVEVAIATAPSGEPPVLGWQEVARNPSLAPAARTIPFALQAALVPGRARYYLFVRETNGAGLRSVASAGPLKPVWFGAQPAGGMQCAGLLAWNPRILGPVLVNWLPCDDAESDVAGYEVSLGSQTAAALYAPWTAASATTSAVLTEVYFSDTQSIPGALWAWVRCTNGVGLQTVYRSAAGSWVRPVDRESRLTTRAGALVASFSPANRTVQVQVPPFETPCPPLASNATLCLSPDPECQLASPALCQTVQLLTTTTTTDGAATAVRGFGLEVPVSPAATGNRHICLQVPTLGGPSVTLRTADPLALFTSPPQVGLVVGAQAAYSNLTDLSCRLAWRWGGFGDEGALGIEAYLFKTGAGSSDLFNGTLALGDGAAAVPALETDGTRGWSVVLANVTTATALYVTVTAVAPAGTASYAHPAGVFCMLPPARPYFYIGGLTGTDSIQATNASAANATAANSTAPAAEGQTAALSVTSNNATFYTADLAAPTTVLRYAPVTFRGANLLSAPREALEDLQARAIEAHRYLSHFELHIVQELLAWSRVASAQLGEPGTMAYALAAQASPFPLKFSWTRVCVCV</sequence>
<feature type="region of interest" description="Disordered" evidence="1">
    <location>
        <begin position="35"/>
        <end position="196"/>
    </location>
</feature>
<feature type="compositionally biased region" description="Polar residues" evidence="1">
    <location>
        <begin position="67"/>
        <end position="78"/>
    </location>
</feature>
<comment type="caution">
    <text evidence="2">The sequence shown here is derived from an EMBL/GenBank/DDBJ whole genome shotgun (WGS) entry which is preliminary data.</text>
</comment>
<gene>
    <name evidence="2" type="ORF">PAPYR_9337</name>
</gene>
<evidence type="ECO:0000256" key="1">
    <source>
        <dbReference type="SAM" id="MobiDB-lite"/>
    </source>
</evidence>
<feature type="region of interest" description="Disordered" evidence="1">
    <location>
        <begin position="250"/>
        <end position="281"/>
    </location>
</feature>
<feature type="compositionally biased region" description="Low complexity" evidence="1">
    <location>
        <begin position="137"/>
        <end position="152"/>
    </location>
</feature>
<dbReference type="Proteomes" id="UP001141327">
    <property type="component" value="Unassembled WGS sequence"/>
</dbReference>
<accession>A0ABQ8U8K7</accession>
<keyword evidence="3" id="KW-1185">Reference proteome</keyword>
<dbReference type="EMBL" id="JAPMOS010000098">
    <property type="protein sequence ID" value="KAJ4455638.1"/>
    <property type="molecule type" value="Genomic_DNA"/>
</dbReference>
<name>A0ABQ8U8K7_9EUKA</name>
<dbReference type="PANTHER" id="PTHR16897:SF2">
    <property type="entry name" value="OS03G0226600 PROTEIN"/>
    <property type="match status" value="1"/>
</dbReference>
<reference evidence="2" key="1">
    <citation type="journal article" date="2022" name="bioRxiv">
        <title>Genomics of Preaxostyla Flagellates Illuminates Evolutionary Transitions and the Path Towards Mitochondrial Loss.</title>
        <authorList>
            <person name="Novak L.V.F."/>
            <person name="Treitli S.C."/>
            <person name="Pyrih J."/>
            <person name="Halakuc P."/>
            <person name="Pipaliya S.V."/>
            <person name="Vacek V."/>
            <person name="Brzon O."/>
            <person name="Soukal P."/>
            <person name="Eme L."/>
            <person name="Dacks J.B."/>
            <person name="Karnkowska A."/>
            <person name="Elias M."/>
            <person name="Hampl V."/>
        </authorList>
    </citation>
    <scope>NUCLEOTIDE SEQUENCE</scope>
    <source>
        <strain evidence="2">RCP-MX</strain>
    </source>
</reference>
<protein>
    <submittedName>
        <fullName evidence="2">Uncharacterized protein</fullName>
    </submittedName>
</protein>